<dbReference type="GO" id="GO:0044010">
    <property type="term" value="P:single-species biofilm formation"/>
    <property type="evidence" value="ECO:0007669"/>
    <property type="project" value="TreeGrafter"/>
</dbReference>
<dbReference type="GO" id="GO:0016740">
    <property type="term" value="F:transferase activity"/>
    <property type="evidence" value="ECO:0007669"/>
    <property type="project" value="UniProtKB-KW"/>
</dbReference>
<dbReference type="SUPFAM" id="SSF53448">
    <property type="entry name" value="Nucleotide-diphospho-sugar transferases"/>
    <property type="match status" value="1"/>
</dbReference>
<dbReference type="InterPro" id="IPR001173">
    <property type="entry name" value="Glyco_trans_2-like"/>
</dbReference>
<keyword evidence="2" id="KW-0808">Transferase</keyword>
<dbReference type="EMBL" id="JGZE01000014">
    <property type="protein sequence ID" value="KFI76488.1"/>
    <property type="molecule type" value="Genomic_DNA"/>
</dbReference>
<dbReference type="CDD" id="cd00761">
    <property type="entry name" value="Glyco_tranf_GTA_type"/>
    <property type="match status" value="1"/>
</dbReference>
<dbReference type="InterPro" id="IPR050834">
    <property type="entry name" value="Glycosyltransf_2"/>
</dbReference>
<proteinExistence type="predicted"/>
<dbReference type="RefSeq" id="WP_081882956.1">
    <property type="nucleotide sequence ID" value="NZ_JDUO01000005.1"/>
</dbReference>
<feature type="domain" description="Glycosyltransferase 2-like" evidence="1">
    <location>
        <begin position="5"/>
        <end position="168"/>
    </location>
</feature>
<dbReference type="Gene3D" id="3.90.550.10">
    <property type="entry name" value="Spore Coat Polysaccharide Biosynthesis Protein SpsA, Chain A"/>
    <property type="match status" value="1"/>
</dbReference>
<name>A0A087BZN8_9BIFI</name>
<gene>
    <name evidence="2" type="ORF">BMON_1659</name>
</gene>
<accession>A0A087BZN8</accession>
<dbReference type="Proteomes" id="UP000029082">
    <property type="component" value="Unassembled WGS sequence"/>
</dbReference>
<evidence type="ECO:0000313" key="2">
    <source>
        <dbReference type="EMBL" id="KFI76488.1"/>
    </source>
</evidence>
<sequence length="291" mass="32609">MVSASIIIPTLNAGGTIGPLIDQLKKQTIQLEKILIIDSSSDDETVAIAQKHGASTIVIDRNNFDHGGTRNQAFLATISEFVLFMTQDAVPVDQNYVENILEVFKNRNVALASGRQIAKKDAQRYEQLVREFNYGPNSFVRTKNDIPQFGIKTFFASDVCSAYRRSAYLSCGGFSYPCNTNEDMLMAAKFILSGFSVAYVANAKVFHSHNLSFFQQFRRNREISLFLVQHATELAGASEYGEGRRLAIHIFKTLIKERRFTEICGFFVDCIARILGNFAGKFLASVRLTRN</sequence>
<dbReference type="InterPro" id="IPR029044">
    <property type="entry name" value="Nucleotide-diphossugar_trans"/>
</dbReference>
<reference evidence="2 3" key="1">
    <citation type="submission" date="2014-03" db="EMBL/GenBank/DDBJ databases">
        <title>Genomics of Bifidobacteria.</title>
        <authorList>
            <person name="Ventura M."/>
            <person name="Milani C."/>
            <person name="Lugli G.A."/>
        </authorList>
    </citation>
    <scope>NUCLEOTIDE SEQUENCE [LARGE SCALE GENOMIC DNA]</scope>
    <source>
        <strain evidence="2 3">DSM 21395</strain>
    </source>
</reference>
<dbReference type="PANTHER" id="PTHR43685">
    <property type="entry name" value="GLYCOSYLTRANSFERASE"/>
    <property type="match status" value="1"/>
</dbReference>
<evidence type="ECO:0000313" key="3">
    <source>
        <dbReference type="Proteomes" id="UP000029082"/>
    </source>
</evidence>
<dbReference type="eggNOG" id="COG1216">
    <property type="taxonomic scope" value="Bacteria"/>
</dbReference>
<keyword evidence="3" id="KW-1185">Reference proteome</keyword>
<protein>
    <submittedName>
        <fullName evidence="2">Glycosyl transferase family 2</fullName>
    </submittedName>
</protein>
<evidence type="ECO:0000259" key="1">
    <source>
        <dbReference type="Pfam" id="PF00535"/>
    </source>
</evidence>
<dbReference type="AlphaFoldDB" id="A0A087BZN8"/>
<organism evidence="2 3">
    <name type="scientific">Bifidobacterium mongoliense DSM 21395</name>
    <dbReference type="NCBI Taxonomy" id="1437603"/>
    <lineage>
        <taxon>Bacteria</taxon>
        <taxon>Bacillati</taxon>
        <taxon>Actinomycetota</taxon>
        <taxon>Actinomycetes</taxon>
        <taxon>Bifidobacteriales</taxon>
        <taxon>Bifidobacteriaceae</taxon>
        <taxon>Bifidobacterium</taxon>
    </lineage>
</organism>
<dbReference type="Pfam" id="PF00535">
    <property type="entry name" value="Glycos_transf_2"/>
    <property type="match status" value="1"/>
</dbReference>
<dbReference type="STRING" id="1437603.GCA_000771525_01570"/>
<dbReference type="PANTHER" id="PTHR43685:SF13">
    <property type="entry name" value="O ANTIGEN BIOSYNTHESIS RHAMNOSYLTRANSFERASE RFBN"/>
    <property type="match status" value="1"/>
</dbReference>
<dbReference type="GeneID" id="93095269"/>
<dbReference type="OrthoDB" id="7665907at2"/>
<comment type="caution">
    <text evidence="2">The sequence shown here is derived from an EMBL/GenBank/DDBJ whole genome shotgun (WGS) entry which is preliminary data.</text>
</comment>